<evidence type="ECO:0000313" key="3">
    <source>
        <dbReference type="EMBL" id="GEO00777.1"/>
    </source>
</evidence>
<dbReference type="InterPro" id="IPR036761">
    <property type="entry name" value="TTHA0802/YceI-like_sf"/>
</dbReference>
<accession>A0A512AMD8</accession>
<dbReference type="Gene3D" id="2.40.128.110">
    <property type="entry name" value="Lipid/polyisoprenoid-binding, YceI-like"/>
    <property type="match status" value="1"/>
</dbReference>
<keyword evidence="1" id="KW-0732">Signal</keyword>
<keyword evidence="4" id="KW-1185">Reference proteome</keyword>
<organism evidence="3 4">
    <name type="scientific">Novosphingobium sediminis</name>
    <dbReference type="NCBI Taxonomy" id="707214"/>
    <lineage>
        <taxon>Bacteria</taxon>
        <taxon>Pseudomonadati</taxon>
        <taxon>Pseudomonadota</taxon>
        <taxon>Alphaproteobacteria</taxon>
        <taxon>Sphingomonadales</taxon>
        <taxon>Sphingomonadaceae</taxon>
        <taxon>Novosphingobium</taxon>
    </lineage>
</organism>
<dbReference type="RefSeq" id="WP_170233838.1">
    <property type="nucleotide sequence ID" value="NZ_BJYR01000017.1"/>
</dbReference>
<gene>
    <name evidence="3" type="ORF">NSE01_26090</name>
</gene>
<proteinExistence type="predicted"/>
<protein>
    <submittedName>
        <fullName evidence="3">Polyisoprenoid-binding protein</fullName>
    </submittedName>
</protein>
<feature type="domain" description="Lipid/polyisoprenoid-binding YceI-like" evidence="2">
    <location>
        <begin position="30"/>
        <end position="192"/>
    </location>
</feature>
<evidence type="ECO:0000256" key="1">
    <source>
        <dbReference type="SAM" id="SignalP"/>
    </source>
</evidence>
<name>A0A512AMD8_9SPHN</name>
<dbReference type="AlphaFoldDB" id="A0A512AMD8"/>
<reference evidence="3 4" key="1">
    <citation type="submission" date="2019-07" db="EMBL/GenBank/DDBJ databases">
        <title>Whole genome shotgun sequence of Novosphingobium sediminis NBRC 106119.</title>
        <authorList>
            <person name="Hosoyama A."/>
            <person name="Uohara A."/>
            <person name="Ohji S."/>
            <person name="Ichikawa N."/>
        </authorList>
    </citation>
    <scope>NUCLEOTIDE SEQUENCE [LARGE SCALE GENOMIC DNA]</scope>
    <source>
        <strain evidence="3 4">NBRC 106119</strain>
    </source>
</reference>
<feature type="chain" id="PRO_5022126214" evidence="1">
    <location>
        <begin position="27"/>
        <end position="194"/>
    </location>
</feature>
<feature type="signal peptide" evidence="1">
    <location>
        <begin position="1"/>
        <end position="26"/>
    </location>
</feature>
<dbReference type="SUPFAM" id="SSF101874">
    <property type="entry name" value="YceI-like"/>
    <property type="match status" value="1"/>
</dbReference>
<dbReference type="PANTHER" id="PTHR34406">
    <property type="entry name" value="PROTEIN YCEI"/>
    <property type="match status" value="1"/>
</dbReference>
<dbReference type="PANTHER" id="PTHR34406:SF1">
    <property type="entry name" value="PROTEIN YCEI"/>
    <property type="match status" value="1"/>
</dbReference>
<evidence type="ECO:0000313" key="4">
    <source>
        <dbReference type="Proteomes" id="UP000321464"/>
    </source>
</evidence>
<dbReference type="EMBL" id="BJYR01000017">
    <property type="protein sequence ID" value="GEO00777.1"/>
    <property type="molecule type" value="Genomic_DNA"/>
</dbReference>
<dbReference type="Proteomes" id="UP000321464">
    <property type="component" value="Unassembled WGS sequence"/>
</dbReference>
<comment type="caution">
    <text evidence="3">The sequence shown here is derived from an EMBL/GenBank/DDBJ whole genome shotgun (WGS) entry which is preliminary data.</text>
</comment>
<sequence length="194" mass="20817">MSSPYSRLLSLFAALVLVVFPAAAMAGDLRYVVDRSASRVDAKVAFFGIASKTASFPDMSGTFNLSFSDLEALDMVVDIDARTLTTGDSQAKTLKGKSFFDAAHYPTVRFVGRRIKMTGDKTADVEGDITARGVTRPIKLAVTFSVPPFSTGGTQPISIVGTGEIDRRQFGMTAYPFIIGSMVKVTIRARMVPG</sequence>
<evidence type="ECO:0000259" key="2">
    <source>
        <dbReference type="SMART" id="SM00867"/>
    </source>
</evidence>
<dbReference type="SMART" id="SM00867">
    <property type="entry name" value="YceI"/>
    <property type="match status" value="1"/>
</dbReference>
<dbReference type="Pfam" id="PF04264">
    <property type="entry name" value="YceI"/>
    <property type="match status" value="1"/>
</dbReference>
<dbReference type="InterPro" id="IPR007372">
    <property type="entry name" value="Lipid/polyisoprenoid-bd_YceI"/>
</dbReference>